<organism evidence="1 2">
    <name type="scientific">Pristionchus mayeri</name>
    <dbReference type="NCBI Taxonomy" id="1317129"/>
    <lineage>
        <taxon>Eukaryota</taxon>
        <taxon>Metazoa</taxon>
        <taxon>Ecdysozoa</taxon>
        <taxon>Nematoda</taxon>
        <taxon>Chromadorea</taxon>
        <taxon>Rhabditida</taxon>
        <taxon>Rhabditina</taxon>
        <taxon>Diplogasteromorpha</taxon>
        <taxon>Diplogasteroidea</taxon>
        <taxon>Neodiplogasteridae</taxon>
        <taxon>Pristionchus</taxon>
    </lineage>
</organism>
<accession>A0AAN5C4M9</accession>
<gene>
    <name evidence="1" type="ORF">PMAYCL1PPCAC_00107</name>
</gene>
<evidence type="ECO:0000313" key="2">
    <source>
        <dbReference type="Proteomes" id="UP001328107"/>
    </source>
</evidence>
<proteinExistence type="predicted"/>
<keyword evidence="2" id="KW-1185">Reference proteome</keyword>
<reference evidence="2" key="1">
    <citation type="submission" date="2022-10" db="EMBL/GenBank/DDBJ databases">
        <title>Genome assembly of Pristionchus species.</title>
        <authorList>
            <person name="Yoshida K."/>
            <person name="Sommer R.J."/>
        </authorList>
    </citation>
    <scope>NUCLEOTIDE SEQUENCE [LARGE SCALE GENOMIC DNA]</scope>
    <source>
        <strain evidence="2">RS5460</strain>
    </source>
</reference>
<name>A0AAN5C4M9_9BILA</name>
<feature type="non-terminal residue" evidence="1">
    <location>
        <position position="1"/>
    </location>
</feature>
<comment type="caution">
    <text evidence="1">The sequence shown here is derived from an EMBL/GenBank/DDBJ whole genome shotgun (WGS) entry which is preliminary data.</text>
</comment>
<evidence type="ECO:0000313" key="1">
    <source>
        <dbReference type="EMBL" id="GMR29912.1"/>
    </source>
</evidence>
<dbReference type="AlphaFoldDB" id="A0AAN5C4M9"/>
<dbReference type="EMBL" id="BTRK01000001">
    <property type="protein sequence ID" value="GMR29912.1"/>
    <property type="molecule type" value="Genomic_DNA"/>
</dbReference>
<protein>
    <submittedName>
        <fullName evidence="1">Uncharacterized protein</fullName>
    </submittedName>
</protein>
<feature type="non-terminal residue" evidence="1">
    <location>
        <position position="71"/>
    </location>
</feature>
<dbReference type="Proteomes" id="UP001328107">
    <property type="component" value="Unassembled WGS sequence"/>
</dbReference>
<sequence>LFTQVASLSHEILDWPMHRSMMGSSHRSPLYPSSRIFHDCISQKHMVGVPRSSIQSTLTRHICTLRSRSSS</sequence>